<organism evidence="2 3">
    <name type="scientific">Bodo saltans</name>
    <name type="common">Flagellated protozoan</name>
    <dbReference type="NCBI Taxonomy" id="75058"/>
    <lineage>
        <taxon>Eukaryota</taxon>
        <taxon>Discoba</taxon>
        <taxon>Euglenozoa</taxon>
        <taxon>Kinetoplastea</taxon>
        <taxon>Metakinetoplastina</taxon>
        <taxon>Eubodonida</taxon>
        <taxon>Bodonidae</taxon>
        <taxon>Bodo</taxon>
    </lineage>
</organism>
<feature type="region of interest" description="Disordered" evidence="1">
    <location>
        <begin position="26"/>
        <end position="52"/>
    </location>
</feature>
<evidence type="ECO:0000256" key="1">
    <source>
        <dbReference type="SAM" id="MobiDB-lite"/>
    </source>
</evidence>
<feature type="non-terminal residue" evidence="2">
    <location>
        <position position="1"/>
    </location>
</feature>
<evidence type="ECO:0000313" key="2">
    <source>
        <dbReference type="EMBL" id="CUG93572.1"/>
    </source>
</evidence>
<dbReference type="AlphaFoldDB" id="A0A0S4JSM0"/>
<proteinExistence type="predicted"/>
<gene>
    <name evidence="2" type="ORF">BSAL_43555</name>
</gene>
<sequence>CVKKLTFITKERKAWIQTGNPAGVDLDAMLDADSPSSSNKLGNNSHSQQQPNKHNDLAMLLHYARDEYLRDLSALRAYALSREGSDQLTQWRMLLPEVLSHINILSSSLAAKKEVHAPAPSAGTSTANGGAATYSICDILEHDATFQANGQTKTLDDLAELLHSNAARVARLEARWQNLHGAFEGTVEWVNRALCEIDLSLEVAELA</sequence>
<keyword evidence="3" id="KW-1185">Reference proteome</keyword>
<dbReference type="EMBL" id="CYKH01002164">
    <property type="protein sequence ID" value="CUG93572.1"/>
    <property type="molecule type" value="Genomic_DNA"/>
</dbReference>
<evidence type="ECO:0000313" key="3">
    <source>
        <dbReference type="Proteomes" id="UP000051952"/>
    </source>
</evidence>
<dbReference type="Proteomes" id="UP000051952">
    <property type="component" value="Unassembled WGS sequence"/>
</dbReference>
<accession>A0A0S4JSM0</accession>
<protein>
    <submittedName>
        <fullName evidence="2">Uncharacterized protein</fullName>
    </submittedName>
</protein>
<feature type="compositionally biased region" description="Polar residues" evidence="1">
    <location>
        <begin position="34"/>
        <end position="52"/>
    </location>
</feature>
<name>A0A0S4JSM0_BODSA</name>
<dbReference type="VEuPathDB" id="TriTrypDB:BSAL_43555"/>
<reference evidence="3" key="1">
    <citation type="submission" date="2015-09" db="EMBL/GenBank/DDBJ databases">
        <authorList>
            <consortium name="Pathogen Informatics"/>
        </authorList>
    </citation>
    <scope>NUCLEOTIDE SEQUENCE [LARGE SCALE GENOMIC DNA]</scope>
    <source>
        <strain evidence="3">Lake Konstanz</strain>
    </source>
</reference>